<proteinExistence type="predicted"/>
<dbReference type="InterPro" id="IPR025334">
    <property type="entry name" value="DUF4240"/>
</dbReference>
<sequence length="225" mass="24512">MMLGGCGEQPAAEGTGTVPVETTNTSHPSEPAPQTSGTPTASLPSTSVETELRLMRENQFWDIIDRSLEAADGSIERQAAELEDILANLPPAQVASFNARFVSKNLELNSWELWGAAYVLNGGCSDDCFEYFRSWVVGQGRDYFKAVQRDPQVLNDGRLSSAFESDGGEWLSYVGEDAYYRASGGRDLYKDYPHSPSTIAGGEPTGSAWDEDEVESLYPDLVPLP</sequence>
<comment type="caution">
    <text evidence="3">The sequence shown here is derived from an EMBL/GenBank/DDBJ whole genome shotgun (WGS) entry which is preliminary data.</text>
</comment>
<evidence type="ECO:0000313" key="4">
    <source>
        <dbReference type="Proteomes" id="UP000477543"/>
    </source>
</evidence>
<feature type="compositionally biased region" description="Polar residues" evidence="1">
    <location>
        <begin position="20"/>
        <end position="47"/>
    </location>
</feature>
<evidence type="ECO:0000313" key="3">
    <source>
        <dbReference type="EMBL" id="NAZ15422.1"/>
    </source>
</evidence>
<dbReference type="RefSeq" id="WP_161447813.1">
    <property type="nucleotide sequence ID" value="NZ_WYDN01000003.1"/>
</dbReference>
<dbReference type="EMBL" id="WYDN01000003">
    <property type="protein sequence ID" value="NAZ15422.1"/>
    <property type="molecule type" value="Genomic_DNA"/>
</dbReference>
<feature type="domain" description="DUF4240" evidence="2">
    <location>
        <begin position="55"/>
        <end position="180"/>
    </location>
</feature>
<evidence type="ECO:0000256" key="1">
    <source>
        <dbReference type="SAM" id="MobiDB-lite"/>
    </source>
</evidence>
<dbReference type="AlphaFoldDB" id="A0A6L9G0N9"/>
<accession>A0A6L9G0N9</accession>
<dbReference type="Proteomes" id="UP000477543">
    <property type="component" value="Unassembled WGS sequence"/>
</dbReference>
<dbReference type="Pfam" id="PF14024">
    <property type="entry name" value="DUF4240"/>
    <property type="match status" value="1"/>
</dbReference>
<name>A0A6L9G0N9_9MICC</name>
<feature type="region of interest" description="Disordered" evidence="1">
    <location>
        <begin position="1"/>
        <end position="47"/>
    </location>
</feature>
<organism evidence="3 4">
    <name type="scientific">Glutamicibacter soli</name>
    <dbReference type="NCBI Taxonomy" id="453836"/>
    <lineage>
        <taxon>Bacteria</taxon>
        <taxon>Bacillati</taxon>
        <taxon>Actinomycetota</taxon>
        <taxon>Actinomycetes</taxon>
        <taxon>Micrococcales</taxon>
        <taxon>Micrococcaceae</taxon>
        <taxon>Glutamicibacter</taxon>
    </lineage>
</organism>
<protein>
    <submittedName>
        <fullName evidence="3">DUF4240 domain-containing protein</fullName>
    </submittedName>
</protein>
<reference evidence="3 4" key="1">
    <citation type="submission" date="2020-01" db="EMBL/GenBank/DDBJ databases">
        <title>Glutamicibacter soli M275.</title>
        <authorList>
            <person name="Meng X."/>
        </authorList>
    </citation>
    <scope>NUCLEOTIDE SEQUENCE [LARGE SCALE GENOMIC DNA]</scope>
    <source>
        <strain evidence="3 4">M275</strain>
    </source>
</reference>
<gene>
    <name evidence="3" type="ORF">GT020_04975</name>
</gene>
<evidence type="ECO:0000259" key="2">
    <source>
        <dbReference type="Pfam" id="PF14024"/>
    </source>
</evidence>